<dbReference type="EMBL" id="UINC01010760">
    <property type="protein sequence ID" value="SVA47755.1"/>
    <property type="molecule type" value="Genomic_DNA"/>
</dbReference>
<feature type="domain" description="EamA" evidence="2">
    <location>
        <begin position="3"/>
        <end position="111"/>
    </location>
</feature>
<organism evidence="3">
    <name type="scientific">marine metagenome</name>
    <dbReference type="NCBI Taxonomy" id="408172"/>
    <lineage>
        <taxon>unclassified sequences</taxon>
        <taxon>metagenomes</taxon>
        <taxon>ecological metagenomes</taxon>
    </lineage>
</organism>
<keyword evidence="1" id="KW-0812">Transmembrane</keyword>
<reference evidence="3" key="1">
    <citation type="submission" date="2018-05" db="EMBL/GenBank/DDBJ databases">
        <authorList>
            <person name="Lanie J.A."/>
            <person name="Ng W.-L."/>
            <person name="Kazmierczak K.M."/>
            <person name="Andrzejewski T.M."/>
            <person name="Davidsen T.M."/>
            <person name="Wayne K.J."/>
            <person name="Tettelin H."/>
            <person name="Glass J.I."/>
            <person name="Rusch D."/>
            <person name="Podicherti R."/>
            <person name="Tsui H.-C.T."/>
            <person name="Winkler M.E."/>
        </authorList>
    </citation>
    <scope>NUCLEOTIDE SEQUENCE</scope>
</reference>
<keyword evidence="1" id="KW-0472">Membrane</keyword>
<feature type="non-terminal residue" evidence="3">
    <location>
        <position position="113"/>
    </location>
</feature>
<dbReference type="AlphaFoldDB" id="A0A381W5H3"/>
<feature type="transmembrane region" description="Helical" evidence="1">
    <location>
        <begin position="90"/>
        <end position="111"/>
    </location>
</feature>
<proteinExistence type="predicted"/>
<gene>
    <name evidence="3" type="ORF">METZ01_LOCUS100609</name>
</gene>
<evidence type="ECO:0000256" key="1">
    <source>
        <dbReference type="SAM" id="Phobius"/>
    </source>
</evidence>
<sequence>MDAIALSLLSGFGFGSAAVLARVGMQGMSPLSSTLLSVVVSFCPTLILALVFALSDIKDLPPVALAWFFLLGVVNFLGGRTCSYQAIGRIGASRTAAVQSTAAVFAAIFAITI</sequence>
<evidence type="ECO:0000259" key="2">
    <source>
        <dbReference type="Pfam" id="PF00892"/>
    </source>
</evidence>
<keyword evidence="1" id="KW-1133">Transmembrane helix</keyword>
<dbReference type="SUPFAM" id="SSF103481">
    <property type="entry name" value="Multidrug resistance efflux transporter EmrE"/>
    <property type="match status" value="1"/>
</dbReference>
<feature type="transmembrane region" description="Helical" evidence="1">
    <location>
        <begin position="60"/>
        <end position="78"/>
    </location>
</feature>
<dbReference type="InterPro" id="IPR037185">
    <property type="entry name" value="EmrE-like"/>
</dbReference>
<protein>
    <recommendedName>
        <fullName evidence="2">EamA domain-containing protein</fullName>
    </recommendedName>
</protein>
<dbReference type="Pfam" id="PF00892">
    <property type="entry name" value="EamA"/>
    <property type="match status" value="1"/>
</dbReference>
<dbReference type="GO" id="GO:0016020">
    <property type="term" value="C:membrane"/>
    <property type="evidence" value="ECO:0007669"/>
    <property type="project" value="InterPro"/>
</dbReference>
<dbReference type="InterPro" id="IPR000620">
    <property type="entry name" value="EamA_dom"/>
</dbReference>
<feature type="transmembrane region" description="Helical" evidence="1">
    <location>
        <begin position="31"/>
        <end position="53"/>
    </location>
</feature>
<accession>A0A381W5H3</accession>
<evidence type="ECO:0000313" key="3">
    <source>
        <dbReference type="EMBL" id="SVA47755.1"/>
    </source>
</evidence>
<name>A0A381W5H3_9ZZZZ</name>